<evidence type="ECO:0000256" key="4">
    <source>
        <dbReference type="ARBA" id="ARBA00016436"/>
    </source>
</evidence>
<dbReference type="PANTHER" id="PTHR42724">
    <property type="entry name" value="TETRAACYLDISACCHARIDE 4'-KINASE"/>
    <property type="match status" value="1"/>
</dbReference>
<keyword evidence="10 13" id="KW-0067">ATP-binding</keyword>
<keyword evidence="11 13" id="KW-0443">Lipid metabolism</keyword>
<evidence type="ECO:0000256" key="5">
    <source>
        <dbReference type="ARBA" id="ARBA00022516"/>
    </source>
</evidence>
<keyword evidence="6 13" id="KW-0441">Lipid A biosynthesis</keyword>
<evidence type="ECO:0000256" key="8">
    <source>
        <dbReference type="ARBA" id="ARBA00022741"/>
    </source>
</evidence>
<keyword evidence="7 13" id="KW-0808">Transferase</keyword>
<evidence type="ECO:0000313" key="16">
    <source>
        <dbReference type="Proteomes" id="UP001549799"/>
    </source>
</evidence>
<sequence length="330" mass="37439">MKLLRKIGFPISLVYGLVVYIRNMIFDRGIFRSLSYGTSTICVGNLSVGGTGKTPMIEYLIELLKENSQLAVLSRGYGRKSHGYLKAVPSTTVEQIGDEPFQIYKKYPQVTVVVDAHRRHGISLLEAQENPDLILLDDAFQHRKVTPTFSILLTAYGQLYVDDWYLPTGNLRDSKREAKRANLIVVTKCPTNLRLEDQEEIIKKLNPLNHQKVLFSSLVYDTVLQGEGDTLNLGALRNKKVLLVTGIANPEPLVTYLKEASVSLEHLEFGDHHFFTEKEIRSFSSKELILTTEKDFVRLQGKVANLYYIRIKHRFIGDGRQQLAKALESL</sequence>
<dbReference type="PANTHER" id="PTHR42724:SF1">
    <property type="entry name" value="TETRAACYLDISACCHARIDE 4'-KINASE, MITOCHONDRIAL-RELATED"/>
    <property type="match status" value="1"/>
</dbReference>
<proteinExistence type="inferred from homology"/>
<evidence type="ECO:0000256" key="11">
    <source>
        <dbReference type="ARBA" id="ARBA00023098"/>
    </source>
</evidence>
<dbReference type="RefSeq" id="WP_354616478.1">
    <property type="nucleotide sequence ID" value="NZ_JBEXAE010000009.1"/>
</dbReference>
<evidence type="ECO:0000256" key="7">
    <source>
        <dbReference type="ARBA" id="ARBA00022679"/>
    </source>
</evidence>
<evidence type="ECO:0000256" key="3">
    <source>
        <dbReference type="ARBA" id="ARBA00012071"/>
    </source>
</evidence>
<evidence type="ECO:0000256" key="6">
    <source>
        <dbReference type="ARBA" id="ARBA00022556"/>
    </source>
</evidence>
<keyword evidence="14" id="KW-1133">Transmembrane helix</keyword>
<comment type="caution">
    <text evidence="15">The sequence shown here is derived from an EMBL/GenBank/DDBJ whole genome shotgun (WGS) entry which is preliminary data.</text>
</comment>
<keyword evidence="16" id="KW-1185">Reference proteome</keyword>
<keyword evidence="9 13" id="KW-0418">Kinase</keyword>
<evidence type="ECO:0000313" key="15">
    <source>
        <dbReference type="EMBL" id="MET6991937.1"/>
    </source>
</evidence>
<reference evidence="15 16" key="1">
    <citation type="submission" date="2024-07" db="EMBL/GenBank/DDBJ databases">
        <title>The genome sequence of type strain Sediminicola arcticus GDMCC 1.2805.</title>
        <authorList>
            <person name="Liu Y."/>
        </authorList>
    </citation>
    <scope>NUCLEOTIDE SEQUENCE [LARGE SCALE GENOMIC DNA]</scope>
    <source>
        <strain evidence="15 16">GDMCC 1.2805</strain>
    </source>
</reference>
<comment type="similarity">
    <text evidence="13">Belongs to the LpxK family.</text>
</comment>
<comment type="pathway">
    <text evidence="2 13">Glycolipid biosynthesis; lipid IV(A) biosynthesis; lipid IV(A) from (3R)-3-hydroxytetradecanoyl-[acyl-carrier-protein] and UDP-N-acetyl-alpha-D-glucosamine: step 6/6.</text>
</comment>
<dbReference type="SUPFAM" id="SSF52540">
    <property type="entry name" value="P-loop containing nucleoside triphosphate hydrolases"/>
    <property type="match status" value="1"/>
</dbReference>
<name>A0ABV2SYX0_9FLAO</name>
<keyword evidence="14" id="KW-0812">Transmembrane</keyword>
<dbReference type="Proteomes" id="UP001549799">
    <property type="component" value="Unassembled WGS sequence"/>
</dbReference>
<evidence type="ECO:0000256" key="14">
    <source>
        <dbReference type="SAM" id="Phobius"/>
    </source>
</evidence>
<evidence type="ECO:0000256" key="9">
    <source>
        <dbReference type="ARBA" id="ARBA00022777"/>
    </source>
</evidence>
<organism evidence="15 16">
    <name type="scientific">Sediminicola arcticus</name>
    <dbReference type="NCBI Taxonomy" id="1574308"/>
    <lineage>
        <taxon>Bacteria</taxon>
        <taxon>Pseudomonadati</taxon>
        <taxon>Bacteroidota</taxon>
        <taxon>Flavobacteriia</taxon>
        <taxon>Flavobacteriales</taxon>
        <taxon>Flavobacteriaceae</taxon>
        <taxon>Sediminicola</taxon>
    </lineage>
</organism>
<dbReference type="InterPro" id="IPR003758">
    <property type="entry name" value="LpxK"/>
</dbReference>
<gene>
    <name evidence="13 15" type="primary">lpxK</name>
    <name evidence="15" type="ORF">ABXZ36_14920</name>
</gene>
<keyword evidence="8 13" id="KW-0547">Nucleotide-binding</keyword>
<dbReference type="GO" id="GO:0009029">
    <property type="term" value="F:lipid-A 4'-kinase activity"/>
    <property type="evidence" value="ECO:0007669"/>
    <property type="project" value="UniProtKB-EC"/>
</dbReference>
<keyword evidence="5 13" id="KW-0444">Lipid biosynthesis</keyword>
<dbReference type="NCBIfam" id="TIGR00682">
    <property type="entry name" value="lpxK"/>
    <property type="match status" value="1"/>
</dbReference>
<evidence type="ECO:0000256" key="2">
    <source>
        <dbReference type="ARBA" id="ARBA00004870"/>
    </source>
</evidence>
<dbReference type="EC" id="2.7.1.130" evidence="3 13"/>
<evidence type="ECO:0000256" key="10">
    <source>
        <dbReference type="ARBA" id="ARBA00022840"/>
    </source>
</evidence>
<evidence type="ECO:0000256" key="12">
    <source>
        <dbReference type="ARBA" id="ARBA00029757"/>
    </source>
</evidence>
<keyword evidence="14" id="KW-0472">Membrane</keyword>
<comment type="function">
    <text evidence="1 13">Transfers the gamma-phosphate of ATP to the 4'-position of a tetraacyldisaccharide 1-phosphate intermediate (termed DS-1-P) to form tetraacyldisaccharide 1,4'-bis-phosphate (lipid IVA).</text>
</comment>
<accession>A0ABV2SYX0</accession>
<dbReference type="HAMAP" id="MF_00409">
    <property type="entry name" value="LpxK"/>
    <property type="match status" value="1"/>
</dbReference>
<evidence type="ECO:0000256" key="13">
    <source>
        <dbReference type="HAMAP-Rule" id="MF_00409"/>
    </source>
</evidence>
<dbReference type="EMBL" id="JBEXAE010000009">
    <property type="protein sequence ID" value="MET6991937.1"/>
    <property type="molecule type" value="Genomic_DNA"/>
</dbReference>
<dbReference type="InterPro" id="IPR027417">
    <property type="entry name" value="P-loop_NTPase"/>
</dbReference>
<dbReference type="Pfam" id="PF02606">
    <property type="entry name" value="LpxK"/>
    <property type="match status" value="1"/>
</dbReference>
<feature type="transmembrane region" description="Helical" evidence="14">
    <location>
        <begin position="7"/>
        <end position="25"/>
    </location>
</feature>
<evidence type="ECO:0000256" key="1">
    <source>
        <dbReference type="ARBA" id="ARBA00002274"/>
    </source>
</evidence>
<feature type="binding site" evidence="13">
    <location>
        <begin position="47"/>
        <end position="54"/>
    </location>
    <ligand>
        <name>ATP</name>
        <dbReference type="ChEBI" id="CHEBI:30616"/>
    </ligand>
</feature>
<comment type="catalytic activity">
    <reaction evidence="13">
        <text>a lipid A disaccharide + ATP = a lipid IVA + ADP + H(+)</text>
        <dbReference type="Rhea" id="RHEA:67840"/>
        <dbReference type="ChEBI" id="CHEBI:15378"/>
        <dbReference type="ChEBI" id="CHEBI:30616"/>
        <dbReference type="ChEBI" id="CHEBI:176343"/>
        <dbReference type="ChEBI" id="CHEBI:176425"/>
        <dbReference type="ChEBI" id="CHEBI:456216"/>
        <dbReference type="EC" id="2.7.1.130"/>
    </reaction>
</comment>
<protein>
    <recommendedName>
        <fullName evidence="4 13">Tetraacyldisaccharide 4'-kinase</fullName>
        <ecNumber evidence="3 13">2.7.1.130</ecNumber>
    </recommendedName>
    <alternativeName>
        <fullName evidence="12 13">Lipid A 4'-kinase</fullName>
    </alternativeName>
</protein>